<evidence type="ECO:0000256" key="3">
    <source>
        <dbReference type="SAM" id="MobiDB-lite"/>
    </source>
</evidence>
<organism evidence="5 6">
    <name type="scientific">Mizuhopecten yessoensis</name>
    <name type="common">Japanese scallop</name>
    <name type="synonym">Patinopecten yessoensis</name>
    <dbReference type="NCBI Taxonomy" id="6573"/>
    <lineage>
        <taxon>Eukaryota</taxon>
        <taxon>Metazoa</taxon>
        <taxon>Spiralia</taxon>
        <taxon>Lophotrochozoa</taxon>
        <taxon>Mollusca</taxon>
        <taxon>Bivalvia</taxon>
        <taxon>Autobranchia</taxon>
        <taxon>Pteriomorphia</taxon>
        <taxon>Pectinida</taxon>
        <taxon>Pectinoidea</taxon>
        <taxon>Pectinidae</taxon>
        <taxon>Mizuhopecten</taxon>
    </lineage>
</organism>
<dbReference type="InterPro" id="IPR050216">
    <property type="entry name" value="LRR_domain-containing"/>
</dbReference>
<evidence type="ECO:0000313" key="6">
    <source>
        <dbReference type="Proteomes" id="UP000242188"/>
    </source>
</evidence>
<keyword evidence="1" id="KW-0433">Leucine-rich repeat</keyword>
<dbReference type="PANTHER" id="PTHR48051">
    <property type="match status" value="1"/>
</dbReference>
<gene>
    <name evidence="5" type="ORF">KP79_PYT06355</name>
</gene>
<dbReference type="GO" id="GO:0005737">
    <property type="term" value="C:cytoplasm"/>
    <property type="evidence" value="ECO:0007669"/>
    <property type="project" value="TreeGrafter"/>
</dbReference>
<dbReference type="STRING" id="6573.A0A210QNH0"/>
<comment type="caution">
    <text evidence="5">The sequence shown here is derived from an EMBL/GenBank/DDBJ whole genome shotgun (WGS) entry which is preliminary data.</text>
</comment>
<feature type="compositionally biased region" description="Acidic residues" evidence="3">
    <location>
        <begin position="519"/>
        <end position="530"/>
    </location>
</feature>
<feature type="region of interest" description="Disordered" evidence="3">
    <location>
        <begin position="516"/>
        <end position="535"/>
    </location>
</feature>
<dbReference type="SUPFAM" id="SSF52058">
    <property type="entry name" value="L domain-like"/>
    <property type="match status" value="2"/>
</dbReference>
<dbReference type="Pfam" id="PF00560">
    <property type="entry name" value="LRR_1"/>
    <property type="match status" value="1"/>
</dbReference>
<feature type="region of interest" description="Disordered" evidence="3">
    <location>
        <begin position="574"/>
        <end position="642"/>
    </location>
</feature>
<reference evidence="5 6" key="1">
    <citation type="journal article" date="2017" name="Nat. Ecol. Evol.">
        <title>Scallop genome provides insights into evolution of bilaterian karyotype and development.</title>
        <authorList>
            <person name="Wang S."/>
            <person name="Zhang J."/>
            <person name="Jiao W."/>
            <person name="Li J."/>
            <person name="Xun X."/>
            <person name="Sun Y."/>
            <person name="Guo X."/>
            <person name="Huan P."/>
            <person name="Dong B."/>
            <person name="Zhang L."/>
            <person name="Hu X."/>
            <person name="Sun X."/>
            <person name="Wang J."/>
            <person name="Zhao C."/>
            <person name="Wang Y."/>
            <person name="Wang D."/>
            <person name="Huang X."/>
            <person name="Wang R."/>
            <person name="Lv J."/>
            <person name="Li Y."/>
            <person name="Zhang Z."/>
            <person name="Liu B."/>
            <person name="Lu W."/>
            <person name="Hui Y."/>
            <person name="Liang J."/>
            <person name="Zhou Z."/>
            <person name="Hou R."/>
            <person name="Li X."/>
            <person name="Liu Y."/>
            <person name="Li H."/>
            <person name="Ning X."/>
            <person name="Lin Y."/>
            <person name="Zhao L."/>
            <person name="Xing Q."/>
            <person name="Dou J."/>
            <person name="Li Y."/>
            <person name="Mao J."/>
            <person name="Guo H."/>
            <person name="Dou H."/>
            <person name="Li T."/>
            <person name="Mu C."/>
            <person name="Jiang W."/>
            <person name="Fu Q."/>
            <person name="Fu X."/>
            <person name="Miao Y."/>
            <person name="Liu J."/>
            <person name="Yu Q."/>
            <person name="Li R."/>
            <person name="Liao H."/>
            <person name="Li X."/>
            <person name="Kong Y."/>
            <person name="Jiang Z."/>
            <person name="Chourrout D."/>
            <person name="Li R."/>
            <person name="Bao Z."/>
        </authorList>
    </citation>
    <scope>NUCLEOTIDE SEQUENCE [LARGE SCALE GENOMIC DNA]</scope>
    <source>
        <strain evidence="5 6">PY_sf001</strain>
    </source>
</reference>
<protein>
    <submittedName>
        <fullName evidence="5">Leucine-rich repeat protein soc-2-like</fullName>
    </submittedName>
</protein>
<name>A0A210QNH0_MIZYE</name>
<dbReference type="SMART" id="SM00364">
    <property type="entry name" value="LRR_BAC"/>
    <property type="match status" value="10"/>
</dbReference>
<evidence type="ECO:0000256" key="1">
    <source>
        <dbReference type="ARBA" id="ARBA00022614"/>
    </source>
</evidence>
<sequence>MMPASSETENMEVIASDVDTGSAEIDLSSRDLQSLPEDILTSSSSQVTQLLLDYNDLESLPEHFSKYFPNLEVLSLTGNEITSLPVFTGCVSCLRELYFNENCVTELCESICGLTNLQVLKATGNSLQALPENIGELRNLQTLCLDDNKLESLPSTLGLLESLEILELEENKIDHVNDGIGRLKCLRILNMCNNKLKAIPEMLGDLNNLEAVDLSGNFLKFLPSHFNSACRLKKLYADRNQLAEMPDWIEDLYEAVELSLKDNKFHNEPFSDRFGENCKKLKLLDFGGNFMTKLPDSIGKLRSLEKFFLGSVIDELERWAFQNGNWLSYLPNSIGDLANLKEIHLNENLFQALPEEFGNLACLEFLDLGQNLLSDLPESFGNLKSLKFCQLSKNKLQLLPSSFGNLTALQDLRLDNNLLEELPESFSGLINLNTLDLFNNKLSEIPTAIEYFTKLIRLDLNENKLSIPWQEVPTLRKKTIYAKRDPNLRNNWRGRPRQDLLVHDDDIKSLADKVSLMEREEDESEEEDDQTANNGYSQDLYRRAAELNLCSSIWRSHTGPQKREKYVHQYDRGHIPYSSKTSEEIDEASSDSKSEEFNGDDNFEPPLFFPKTRKHGNQEDPVSKVPEPVPGEGPEVPSEPVEDWDAEIEEIQTENPYDDFNNIYQHPRPKTLAEAGYEVDEHLFLPYDIHTEPIIKYQVAFAAETGQFDDADEDEEE</sequence>
<proteinExistence type="predicted"/>
<keyword evidence="2" id="KW-0677">Repeat</keyword>
<dbReference type="Proteomes" id="UP000242188">
    <property type="component" value="Unassembled WGS sequence"/>
</dbReference>
<dbReference type="Pfam" id="PF23598">
    <property type="entry name" value="LRR_14"/>
    <property type="match status" value="2"/>
</dbReference>
<dbReference type="InterPro" id="IPR032675">
    <property type="entry name" value="LRR_dom_sf"/>
</dbReference>
<dbReference type="InterPro" id="IPR001611">
    <property type="entry name" value="Leu-rich_rpt"/>
</dbReference>
<evidence type="ECO:0000259" key="4">
    <source>
        <dbReference type="Pfam" id="PF23598"/>
    </source>
</evidence>
<evidence type="ECO:0000256" key="2">
    <source>
        <dbReference type="ARBA" id="ARBA00022737"/>
    </source>
</evidence>
<dbReference type="AlphaFoldDB" id="A0A210QNH0"/>
<dbReference type="OrthoDB" id="2021138at2759"/>
<dbReference type="EMBL" id="NEDP02002688">
    <property type="protein sequence ID" value="OWF50284.1"/>
    <property type="molecule type" value="Genomic_DNA"/>
</dbReference>
<dbReference type="InterPro" id="IPR055414">
    <property type="entry name" value="LRR_R13L4/SHOC2-like"/>
</dbReference>
<dbReference type="Gene3D" id="3.80.10.10">
    <property type="entry name" value="Ribonuclease Inhibitor"/>
    <property type="match status" value="3"/>
</dbReference>
<dbReference type="PROSITE" id="PS51450">
    <property type="entry name" value="LRR"/>
    <property type="match status" value="3"/>
</dbReference>
<feature type="compositionally biased region" description="Low complexity" evidence="3">
    <location>
        <begin position="623"/>
        <end position="639"/>
    </location>
</feature>
<keyword evidence="6" id="KW-1185">Reference proteome</keyword>
<accession>A0A210QNH0</accession>
<feature type="domain" description="Disease resistance R13L4/SHOC-2-like LRR" evidence="4">
    <location>
        <begin position="332"/>
        <end position="414"/>
    </location>
</feature>
<feature type="domain" description="Disease resistance R13L4/SHOC-2-like LRR" evidence="4">
    <location>
        <begin position="104"/>
        <end position="191"/>
    </location>
</feature>
<evidence type="ECO:0000313" key="5">
    <source>
        <dbReference type="EMBL" id="OWF50284.1"/>
    </source>
</evidence>
<dbReference type="InterPro" id="IPR003591">
    <property type="entry name" value="Leu-rich_rpt_typical-subtyp"/>
</dbReference>
<dbReference type="SMART" id="SM00369">
    <property type="entry name" value="LRR_TYP"/>
    <property type="match status" value="12"/>
</dbReference>
<dbReference type="PANTHER" id="PTHR48051:SF1">
    <property type="entry name" value="RAS SUPPRESSOR PROTEIN 1"/>
    <property type="match status" value="1"/>
</dbReference>